<dbReference type="InterPro" id="IPR050275">
    <property type="entry name" value="PGM_Phosphatase"/>
</dbReference>
<feature type="binding site" evidence="2">
    <location>
        <begin position="10"/>
        <end position="17"/>
    </location>
    <ligand>
        <name>substrate</name>
    </ligand>
</feature>
<proteinExistence type="predicted"/>
<dbReference type="CDD" id="cd07067">
    <property type="entry name" value="HP_PGM_like"/>
    <property type="match status" value="1"/>
</dbReference>
<sequence length="203" mass="23214">MSVKRLLIARHGETDYNQKGLLQGRSIDAPLNETGWIQAGKLSDYLTNYPADHLYSSSLQRTWQTAKPYSQKLKLETLQEKGLDEMDFGKYEGIPYLDASADLKELQEIWQSGDVNTPIPGGESPVEVFERANSVFHQVIESTREDTLVFILHGRLIRILLSKWLGYGLKNMHKIEHQNGAINHLVYDGEFRAVYLNKTDHLK</sequence>
<keyword evidence="4" id="KW-1185">Reference proteome</keyword>
<evidence type="ECO:0000256" key="2">
    <source>
        <dbReference type="PIRSR" id="PIRSR613078-2"/>
    </source>
</evidence>
<feature type="active site" description="Proton donor/acceptor" evidence="1">
    <location>
        <position position="85"/>
    </location>
</feature>
<evidence type="ECO:0000313" key="3">
    <source>
        <dbReference type="EMBL" id="PKD45193.1"/>
    </source>
</evidence>
<dbReference type="PROSITE" id="PS00175">
    <property type="entry name" value="PG_MUTASE"/>
    <property type="match status" value="1"/>
</dbReference>
<dbReference type="GO" id="GO:0016791">
    <property type="term" value="F:phosphatase activity"/>
    <property type="evidence" value="ECO:0007669"/>
    <property type="project" value="TreeGrafter"/>
</dbReference>
<dbReference type="PANTHER" id="PTHR48100">
    <property type="entry name" value="BROAD-SPECIFICITY PHOSPHATASE YOR283W-RELATED"/>
    <property type="match status" value="1"/>
</dbReference>
<dbReference type="InterPro" id="IPR013078">
    <property type="entry name" value="His_Pase_superF_clade-1"/>
</dbReference>
<dbReference type="Gene3D" id="3.40.50.1240">
    <property type="entry name" value="Phosphoglycerate mutase-like"/>
    <property type="match status" value="1"/>
</dbReference>
<dbReference type="Proteomes" id="UP000233398">
    <property type="component" value="Unassembled WGS sequence"/>
</dbReference>
<dbReference type="SMART" id="SM00855">
    <property type="entry name" value="PGAM"/>
    <property type="match status" value="1"/>
</dbReference>
<evidence type="ECO:0000256" key="1">
    <source>
        <dbReference type="PIRSR" id="PIRSR613078-1"/>
    </source>
</evidence>
<comment type="caution">
    <text evidence="3">The sequence shown here is derived from an EMBL/GenBank/DDBJ whole genome shotgun (WGS) entry which is preliminary data.</text>
</comment>
<dbReference type="PIRSF" id="PIRSF000709">
    <property type="entry name" value="6PFK_2-Ptase"/>
    <property type="match status" value="1"/>
</dbReference>
<feature type="active site" description="Tele-phosphohistidine intermediate" evidence="1">
    <location>
        <position position="11"/>
    </location>
</feature>
<evidence type="ECO:0000313" key="4">
    <source>
        <dbReference type="Proteomes" id="UP000233398"/>
    </source>
</evidence>
<name>A0A2N0VLW9_9BACT</name>
<dbReference type="Pfam" id="PF00300">
    <property type="entry name" value="His_Phos_1"/>
    <property type="match status" value="1"/>
</dbReference>
<reference evidence="3 4" key="1">
    <citation type="submission" date="2017-11" db="EMBL/GenBank/DDBJ databases">
        <title>Rhodohalobacter 15182 sp. nov., isolated from a salt lake.</title>
        <authorList>
            <person name="Han S."/>
        </authorList>
    </citation>
    <scope>NUCLEOTIDE SEQUENCE [LARGE SCALE GENOMIC DNA]</scope>
    <source>
        <strain evidence="3 4">15182</strain>
    </source>
</reference>
<dbReference type="EMBL" id="PISP01000001">
    <property type="protein sequence ID" value="PKD45193.1"/>
    <property type="molecule type" value="Genomic_DNA"/>
</dbReference>
<dbReference type="AlphaFoldDB" id="A0A2N0VLW9"/>
<feature type="binding site" evidence="2">
    <location>
        <position position="61"/>
    </location>
    <ligand>
        <name>substrate</name>
    </ligand>
</feature>
<gene>
    <name evidence="3" type="ORF">CWD77_07020</name>
</gene>
<protein>
    <submittedName>
        <fullName evidence="3">Histidine phosphatase family protein</fullName>
    </submittedName>
</protein>
<accession>A0A2N0VLW9</accession>
<dbReference type="OrthoDB" id="9782128at2"/>
<dbReference type="InterPro" id="IPR029033">
    <property type="entry name" value="His_PPase_superfam"/>
</dbReference>
<organism evidence="3 4">
    <name type="scientific">Rhodohalobacter barkolensis</name>
    <dbReference type="NCBI Taxonomy" id="2053187"/>
    <lineage>
        <taxon>Bacteria</taxon>
        <taxon>Pseudomonadati</taxon>
        <taxon>Balneolota</taxon>
        <taxon>Balneolia</taxon>
        <taxon>Balneolales</taxon>
        <taxon>Balneolaceae</taxon>
        <taxon>Rhodohalobacter</taxon>
    </lineage>
</organism>
<dbReference type="SUPFAM" id="SSF53254">
    <property type="entry name" value="Phosphoglycerate mutase-like"/>
    <property type="match status" value="1"/>
</dbReference>
<dbReference type="InterPro" id="IPR001345">
    <property type="entry name" value="PG/BPGM_mutase_AS"/>
</dbReference>